<feature type="domain" description="Ribosomal protein eL8/eL30/eS12/Gadd45" evidence="1">
    <location>
        <begin position="5"/>
        <end position="80"/>
    </location>
</feature>
<proteinExistence type="predicted"/>
<name>A0A4R2B090_9BACI</name>
<dbReference type="InterPro" id="IPR029064">
    <property type="entry name" value="Ribosomal_eL30-like_sf"/>
</dbReference>
<dbReference type="SUPFAM" id="SSF55315">
    <property type="entry name" value="L30e-like"/>
    <property type="match status" value="1"/>
</dbReference>
<dbReference type="Gene3D" id="3.30.1330.30">
    <property type="match status" value="1"/>
</dbReference>
<keyword evidence="3" id="KW-1185">Reference proteome</keyword>
<accession>A0A4R2B090</accession>
<protein>
    <submittedName>
        <fullName evidence="2">Large subunit ribosomal protein L7A</fullName>
    </submittedName>
</protein>
<dbReference type="EMBL" id="SLVV01000017">
    <property type="protein sequence ID" value="TCN19365.1"/>
    <property type="molecule type" value="Genomic_DNA"/>
</dbReference>
<dbReference type="Pfam" id="PF01248">
    <property type="entry name" value="Ribosomal_L7Ae"/>
    <property type="match status" value="1"/>
</dbReference>
<dbReference type="InterPro" id="IPR004038">
    <property type="entry name" value="Ribosomal_eL8/eL30/eS12/Gad45"/>
</dbReference>
<gene>
    <name evidence="2" type="ORF">EV146_11757</name>
</gene>
<organism evidence="2 3">
    <name type="scientific">Mesobacillus foraminis</name>
    <dbReference type="NCBI Taxonomy" id="279826"/>
    <lineage>
        <taxon>Bacteria</taxon>
        <taxon>Bacillati</taxon>
        <taxon>Bacillota</taxon>
        <taxon>Bacilli</taxon>
        <taxon>Bacillales</taxon>
        <taxon>Bacillaceae</taxon>
        <taxon>Mesobacillus</taxon>
    </lineage>
</organism>
<evidence type="ECO:0000313" key="3">
    <source>
        <dbReference type="Proteomes" id="UP000295689"/>
    </source>
</evidence>
<dbReference type="Proteomes" id="UP000295689">
    <property type="component" value="Unassembled WGS sequence"/>
</dbReference>
<evidence type="ECO:0000259" key="1">
    <source>
        <dbReference type="Pfam" id="PF01248"/>
    </source>
</evidence>
<dbReference type="RefSeq" id="WP_132011322.1">
    <property type="nucleotide sequence ID" value="NZ_JABUHM010000018.1"/>
</dbReference>
<dbReference type="NCBIfam" id="NF010125">
    <property type="entry name" value="PRK13602.1"/>
    <property type="match status" value="1"/>
</dbReference>
<dbReference type="AlphaFoldDB" id="A0A4R2B090"/>
<sequence>MSYEKVAQAKHLFIGTRQTVKALKAGKVNELVLASDADPVIKSMLLQAASTADVPVTYADSMKKLGIACGINVGAAAVAIQM</sequence>
<evidence type="ECO:0000313" key="2">
    <source>
        <dbReference type="EMBL" id="TCN19365.1"/>
    </source>
</evidence>
<keyword evidence="2" id="KW-0689">Ribosomal protein</keyword>
<reference evidence="2 3" key="1">
    <citation type="journal article" date="2015" name="Stand. Genomic Sci.">
        <title>Genomic Encyclopedia of Bacterial and Archaeal Type Strains, Phase III: the genomes of soil and plant-associated and newly described type strains.</title>
        <authorList>
            <person name="Whitman W.B."/>
            <person name="Woyke T."/>
            <person name="Klenk H.P."/>
            <person name="Zhou Y."/>
            <person name="Lilburn T.G."/>
            <person name="Beck B.J."/>
            <person name="De Vos P."/>
            <person name="Vandamme P."/>
            <person name="Eisen J.A."/>
            <person name="Garrity G."/>
            <person name="Hugenholtz P."/>
            <person name="Kyrpides N.C."/>
        </authorList>
    </citation>
    <scope>NUCLEOTIDE SEQUENCE [LARGE SCALE GENOMIC DNA]</scope>
    <source>
        <strain evidence="2 3">CV53</strain>
    </source>
</reference>
<comment type="caution">
    <text evidence="2">The sequence shown here is derived from an EMBL/GenBank/DDBJ whole genome shotgun (WGS) entry which is preliminary data.</text>
</comment>
<keyword evidence="2" id="KW-0687">Ribonucleoprotein</keyword>
<dbReference type="GO" id="GO:0005840">
    <property type="term" value="C:ribosome"/>
    <property type="evidence" value="ECO:0007669"/>
    <property type="project" value="UniProtKB-KW"/>
</dbReference>